<sequence>MTVAPNRRCPLSELRTYTLGRRRPPFNPLYADYIVYEQLRHEFMNLPRARAAFLHGGLVWRLALHSLGFDHLPSVLDGISTEAVPFGELLIGDGGQTHYDDGLSEEEIDFMCGTYYIDHRDGQEVVSWWPRPNAWNVSGLNVGFWSARCEDWFQGRLGNIREGVSRMRHSLTKDANGPMTSAQWKCSLKFQPATNKIMRNVSAASYDFMTRAPDIFANLSVV</sequence>
<dbReference type="EMBL" id="JABBWE010000009">
    <property type="protein sequence ID" value="KAG1800467.1"/>
    <property type="molecule type" value="Genomic_DNA"/>
</dbReference>
<dbReference type="Proteomes" id="UP000719766">
    <property type="component" value="Unassembled WGS sequence"/>
</dbReference>
<dbReference type="AlphaFoldDB" id="A0A9P7J385"/>
<accession>A0A9P7J385</accession>
<evidence type="ECO:0000313" key="1">
    <source>
        <dbReference type="EMBL" id="KAG1800467.1"/>
    </source>
</evidence>
<evidence type="ECO:0000313" key="2">
    <source>
        <dbReference type="Proteomes" id="UP000719766"/>
    </source>
</evidence>
<gene>
    <name evidence="1" type="ORF">HD556DRAFT_1430468</name>
</gene>
<name>A0A9P7J385_9AGAM</name>
<protein>
    <submittedName>
        <fullName evidence="1">Uncharacterized protein</fullName>
    </submittedName>
</protein>
<dbReference type="RefSeq" id="XP_041164453.1">
    <property type="nucleotide sequence ID" value="XM_041304907.1"/>
</dbReference>
<reference evidence="1" key="1">
    <citation type="journal article" date="2020" name="New Phytol.">
        <title>Comparative genomics reveals dynamic genome evolution in host specialist ectomycorrhizal fungi.</title>
        <authorList>
            <person name="Lofgren L.A."/>
            <person name="Nguyen N.H."/>
            <person name="Vilgalys R."/>
            <person name="Ruytinx J."/>
            <person name="Liao H.L."/>
            <person name="Branco S."/>
            <person name="Kuo A."/>
            <person name="LaButti K."/>
            <person name="Lipzen A."/>
            <person name="Andreopoulos W."/>
            <person name="Pangilinan J."/>
            <person name="Riley R."/>
            <person name="Hundley H."/>
            <person name="Na H."/>
            <person name="Barry K."/>
            <person name="Grigoriev I.V."/>
            <person name="Stajich J.E."/>
            <person name="Kennedy P.G."/>
        </authorList>
    </citation>
    <scope>NUCLEOTIDE SEQUENCE</scope>
    <source>
        <strain evidence="1">S12</strain>
    </source>
</reference>
<comment type="caution">
    <text evidence="1">The sequence shown here is derived from an EMBL/GenBank/DDBJ whole genome shotgun (WGS) entry which is preliminary data.</text>
</comment>
<proteinExistence type="predicted"/>
<keyword evidence="2" id="KW-1185">Reference proteome</keyword>
<dbReference type="OrthoDB" id="3270336at2759"/>
<dbReference type="GeneID" id="64598671"/>
<organism evidence="1 2">
    <name type="scientific">Suillus plorans</name>
    <dbReference type="NCBI Taxonomy" id="116603"/>
    <lineage>
        <taxon>Eukaryota</taxon>
        <taxon>Fungi</taxon>
        <taxon>Dikarya</taxon>
        <taxon>Basidiomycota</taxon>
        <taxon>Agaricomycotina</taxon>
        <taxon>Agaricomycetes</taxon>
        <taxon>Agaricomycetidae</taxon>
        <taxon>Boletales</taxon>
        <taxon>Suillineae</taxon>
        <taxon>Suillaceae</taxon>
        <taxon>Suillus</taxon>
    </lineage>
</organism>